<reference evidence="1" key="1">
    <citation type="journal article" date="2021" name="Genome Biol. Evol.">
        <title>A High-Quality Reference Genome for a Parasitic Bivalve with Doubly Uniparental Inheritance (Bivalvia: Unionida).</title>
        <authorList>
            <person name="Smith C.H."/>
        </authorList>
    </citation>
    <scope>NUCLEOTIDE SEQUENCE</scope>
    <source>
        <strain evidence="1">CHS0354</strain>
    </source>
</reference>
<proteinExistence type="predicted"/>
<reference evidence="1" key="2">
    <citation type="journal article" date="2021" name="Genome Biol. Evol.">
        <title>Developing a high-quality reference genome for a parasitic bivalve with doubly uniparental inheritance (Bivalvia: Unionida).</title>
        <authorList>
            <person name="Smith C.H."/>
        </authorList>
    </citation>
    <scope>NUCLEOTIDE SEQUENCE</scope>
    <source>
        <strain evidence="1">CHS0354</strain>
        <tissue evidence="1">Mantle</tissue>
    </source>
</reference>
<dbReference type="EMBL" id="JAEAOA010002000">
    <property type="protein sequence ID" value="KAK3576504.1"/>
    <property type="molecule type" value="Genomic_DNA"/>
</dbReference>
<protein>
    <submittedName>
        <fullName evidence="1">Uncharacterized protein</fullName>
    </submittedName>
</protein>
<comment type="caution">
    <text evidence="1">The sequence shown here is derived from an EMBL/GenBank/DDBJ whole genome shotgun (WGS) entry which is preliminary data.</text>
</comment>
<accession>A0AAE0RN66</accession>
<keyword evidence="2" id="KW-1185">Reference proteome</keyword>
<reference evidence="1" key="3">
    <citation type="submission" date="2023-05" db="EMBL/GenBank/DDBJ databases">
        <authorList>
            <person name="Smith C.H."/>
        </authorList>
    </citation>
    <scope>NUCLEOTIDE SEQUENCE</scope>
    <source>
        <strain evidence="1">CHS0354</strain>
        <tissue evidence="1">Mantle</tissue>
    </source>
</reference>
<organism evidence="1 2">
    <name type="scientific">Potamilus streckersoni</name>
    <dbReference type="NCBI Taxonomy" id="2493646"/>
    <lineage>
        <taxon>Eukaryota</taxon>
        <taxon>Metazoa</taxon>
        <taxon>Spiralia</taxon>
        <taxon>Lophotrochozoa</taxon>
        <taxon>Mollusca</taxon>
        <taxon>Bivalvia</taxon>
        <taxon>Autobranchia</taxon>
        <taxon>Heteroconchia</taxon>
        <taxon>Palaeoheterodonta</taxon>
        <taxon>Unionida</taxon>
        <taxon>Unionoidea</taxon>
        <taxon>Unionidae</taxon>
        <taxon>Ambleminae</taxon>
        <taxon>Lampsilini</taxon>
        <taxon>Potamilus</taxon>
    </lineage>
</organism>
<gene>
    <name evidence="1" type="ORF">CHS0354_034179</name>
</gene>
<dbReference type="AlphaFoldDB" id="A0AAE0RN66"/>
<sequence>MNAEQFTEIFFGKCIKNNLDRIKKILAKVPNLKTLLFVGEASTVVLRRAILYGRDPSVIKSRICKFTNGFDWSEEYNPMIHPRDKRIDTDDGALFLEGNQHISLYTSAVRRNRNHC</sequence>
<dbReference type="Proteomes" id="UP001195483">
    <property type="component" value="Unassembled WGS sequence"/>
</dbReference>
<name>A0AAE0RN66_9BIVA</name>
<evidence type="ECO:0000313" key="2">
    <source>
        <dbReference type="Proteomes" id="UP001195483"/>
    </source>
</evidence>
<evidence type="ECO:0000313" key="1">
    <source>
        <dbReference type="EMBL" id="KAK3576504.1"/>
    </source>
</evidence>